<dbReference type="SMART" id="SM00382">
    <property type="entry name" value="AAA"/>
    <property type="match status" value="1"/>
</dbReference>
<sequence>MIRIEEVSKIYHQGKPDEVRALQDISLEFFPGEVVVLTGPSGSGKSTLLALIGCMARPTQGTIYLQERRVSRLPESFLARIRRETYGFVFQQYHLLRDVSVLDNLMFPLYPAALPYKTMRERALLLLNKFDLSDRHKTNVRQLSGGEQQRVALARALMADPPIIIADEPTAHLDAELSLELLKILTELNAEGRTIIIASHDPVVYQSPLINRRIGLRHGKLVDDNNAGAGQ</sequence>
<dbReference type="EMBL" id="JACWUN010000010">
    <property type="protein sequence ID" value="MBD1400909.1"/>
    <property type="molecule type" value="Genomic_DNA"/>
</dbReference>
<dbReference type="PROSITE" id="PS50893">
    <property type="entry name" value="ABC_TRANSPORTER_2"/>
    <property type="match status" value="1"/>
</dbReference>
<dbReference type="Proteomes" id="UP000632828">
    <property type="component" value="Unassembled WGS sequence"/>
</dbReference>
<dbReference type="InterPro" id="IPR003593">
    <property type="entry name" value="AAA+_ATPase"/>
</dbReference>
<dbReference type="InterPro" id="IPR015854">
    <property type="entry name" value="ABC_transpr_LolD-like"/>
</dbReference>
<evidence type="ECO:0000256" key="3">
    <source>
        <dbReference type="ARBA" id="ARBA00022840"/>
    </source>
</evidence>
<dbReference type="GO" id="GO:0022857">
    <property type="term" value="F:transmembrane transporter activity"/>
    <property type="evidence" value="ECO:0007669"/>
    <property type="project" value="TreeGrafter"/>
</dbReference>
<protein>
    <submittedName>
        <fullName evidence="5">ABC transporter ATP-binding protein</fullName>
    </submittedName>
</protein>
<dbReference type="Gene3D" id="3.40.50.300">
    <property type="entry name" value="P-loop containing nucleotide triphosphate hydrolases"/>
    <property type="match status" value="1"/>
</dbReference>
<dbReference type="GO" id="GO:0016887">
    <property type="term" value="F:ATP hydrolysis activity"/>
    <property type="evidence" value="ECO:0007669"/>
    <property type="project" value="InterPro"/>
</dbReference>
<evidence type="ECO:0000256" key="2">
    <source>
        <dbReference type="ARBA" id="ARBA00022741"/>
    </source>
</evidence>
<dbReference type="InterPro" id="IPR017911">
    <property type="entry name" value="MacB-like_ATP-bd"/>
</dbReference>
<dbReference type="CDD" id="cd03255">
    <property type="entry name" value="ABC_MJ0796_LolCDE_FtsE"/>
    <property type="match status" value="1"/>
</dbReference>
<accession>A0A8J6QLW9</accession>
<dbReference type="PROSITE" id="PS00211">
    <property type="entry name" value="ABC_TRANSPORTER_1"/>
    <property type="match status" value="1"/>
</dbReference>
<dbReference type="GO" id="GO:0005886">
    <property type="term" value="C:plasma membrane"/>
    <property type="evidence" value="ECO:0007669"/>
    <property type="project" value="TreeGrafter"/>
</dbReference>
<reference evidence="5" key="1">
    <citation type="submission" date="2020-09" db="EMBL/GenBank/DDBJ databases">
        <title>Pelobacter alkaliphilus sp. nov., a novel anaerobic arsenate-reducing bacterium from terrestrial mud volcano.</title>
        <authorList>
            <person name="Khomyakova M.A."/>
            <person name="Merkel A.Y."/>
            <person name="Slobodkin A.I."/>
        </authorList>
    </citation>
    <scope>NUCLEOTIDE SEQUENCE</scope>
    <source>
        <strain evidence="5">M08fum</strain>
    </source>
</reference>
<proteinExistence type="predicted"/>
<dbReference type="AlphaFoldDB" id="A0A8J6QLW9"/>
<evidence type="ECO:0000256" key="1">
    <source>
        <dbReference type="ARBA" id="ARBA00022448"/>
    </source>
</evidence>
<evidence type="ECO:0000313" key="5">
    <source>
        <dbReference type="EMBL" id="MBD1400909.1"/>
    </source>
</evidence>
<dbReference type="InterPro" id="IPR017871">
    <property type="entry name" value="ABC_transporter-like_CS"/>
</dbReference>
<dbReference type="GO" id="GO:0005524">
    <property type="term" value="F:ATP binding"/>
    <property type="evidence" value="ECO:0007669"/>
    <property type="project" value="UniProtKB-KW"/>
</dbReference>
<gene>
    <name evidence="5" type="ORF">ICT70_09515</name>
</gene>
<evidence type="ECO:0000259" key="4">
    <source>
        <dbReference type="PROSITE" id="PS50893"/>
    </source>
</evidence>
<name>A0A8J6QLW9_9BACT</name>
<keyword evidence="6" id="KW-1185">Reference proteome</keyword>
<dbReference type="PANTHER" id="PTHR24220:SF86">
    <property type="entry name" value="ABC TRANSPORTER ABCH.1"/>
    <property type="match status" value="1"/>
</dbReference>
<evidence type="ECO:0000313" key="6">
    <source>
        <dbReference type="Proteomes" id="UP000632828"/>
    </source>
</evidence>
<dbReference type="InterPro" id="IPR027417">
    <property type="entry name" value="P-loop_NTPase"/>
</dbReference>
<organism evidence="5 6">
    <name type="scientific">Pelovirga terrestris</name>
    <dbReference type="NCBI Taxonomy" id="2771352"/>
    <lineage>
        <taxon>Bacteria</taxon>
        <taxon>Pseudomonadati</taxon>
        <taxon>Thermodesulfobacteriota</taxon>
        <taxon>Desulfuromonadia</taxon>
        <taxon>Geobacterales</taxon>
        <taxon>Geobacteraceae</taxon>
        <taxon>Pelovirga</taxon>
    </lineage>
</organism>
<comment type="caution">
    <text evidence="5">The sequence shown here is derived from an EMBL/GenBank/DDBJ whole genome shotgun (WGS) entry which is preliminary data.</text>
</comment>
<dbReference type="PANTHER" id="PTHR24220">
    <property type="entry name" value="IMPORT ATP-BINDING PROTEIN"/>
    <property type="match status" value="1"/>
</dbReference>
<dbReference type="Pfam" id="PF00005">
    <property type="entry name" value="ABC_tran"/>
    <property type="match status" value="1"/>
</dbReference>
<keyword evidence="1" id="KW-0813">Transport</keyword>
<keyword evidence="3 5" id="KW-0067">ATP-binding</keyword>
<feature type="domain" description="ABC transporter" evidence="4">
    <location>
        <begin position="2"/>
        <end position="231"/>
    </location>
</feature>
<keyword evidence="2" id="KW-0547">Nucleotide-binding</keyword>
<dbReference type="SUPFAM" id="SSF52540">
    <property type="entry name" value="P-loop containing nucleoside triphosphate hydrolases"/>
    <property type="match status" value="1"/>
</dbReference>
<dbReference type="InterPro" id="IPR003439">
    <property type="entry name" value="ABC_transporter-like_ATP-bd"/>
</dbReference>